<dbReference type="InterPro" id="IPR018062">
    <property type="entry name" value="HTH_AraC-typ_CS"/>
</dbReference>
<feature type="domain" description="HTH araC/xylS-type" evidence="4">
    <location>
        <begin position="210"/>
        <end position="308"/>
    </location>
</feature>
<accession>A0A1H3F6Y7</accession>
<evidence type="ECO:0000259" key="4">
    <source>
        <dbReference type="PROSITE" id="PS01124"/>
    </source>
</evidence>
<dbReference type="InterPro" id="IPR009057">
    <property type="entry name" value="Homeodomain-like_sf"/>
</dbReference>
<dbReference type="STRING" id="1122142.SAMN02910414_00141"/>
<dbReference type="AlphaFoldDB" id="A0A1H3F6Y7"/>
<dbReference type="PANTHER" id="PTHR43280:SF28">
    <property type="entry name" value="HTH-TYPE TRANSCRIPTIONAL ACTIVATOR RHAS"/>
    <property type="match status" value="1"/>
</dbReference>
<dbReference type="EMBL" id="FNPG01000004">
    <property type="protein sequence ID" value="SDX85954.1"/>
    <property type="molecule type" value="Genomic_DNA"/>
</dbReference>
<protein>
    <submittedName>
        <fullName evidence="5">Helix-turn-helix domain-containing protein</fullName>
    </submittedName>
</protein>
<dbReference type="InterPro" id="IPR018060">
    <property type="entry name" value="HTH_AraC"/>
</dbReference>
<dbReference type="GO" id="GO:0003700">
    <property type="term" value="F:DNA-binding transcription factor activity"/>
    <property type="evidence" value="ECO:0007669"/>
    <property type="project" value="InterPro"/>
</dbReference>
<dbReference type="SUPFAM" id="SSF46689">
    <property type="entry name" value="Homeodomain-like"/>
    <property type="match status" value="1"/>
</dbReference>
<dbReference type="GO" id="GO:0043565">
    <property type="term" value="F:sequence-specific DNA binding"/>
    <property type="evidence" value="ECO:0007669"/>
    <property type="project" value="InterPro"/>
</dbReference>
<keyword evidence="1" id="KW-0805">Transcription regulation</keyword>
<name>A0A1H3F6Y7_9FIRM</name>
<dbReference type="OrthoDB" id="2599717at2"/>
<evidence type="ECO:0000313" key="5">
    <source>
        <dbReference type="EMBL" id="SDX85954.1"/>
    </source>
</evidence>
<dbReference type="PANTHER" id="PTHR43280">
    <property type="entry name" value="ARAC-FAMILY TRANSCRIPTIONAL REGULATOR"/>
    <property type="match status" value="1"/>
</dbReference>
<dbReference type="SMART" id="SM00342">
    <property type="entry name" value="HTH_ARAC"/>
    <property type="match status" value="1"/>
</dbReference>
<dbReference type="Gene3D" id="1.10.10.60">
    <property type="entry name" value="Homeodomain-like"/>
    <property type="match status" value="2"/>
</dbReference>
<keyword evidence="6" id="KW-1185">Reference proteome</keyword>
<keyword evidence="2" id="KW-0238">DNA-binding</keyword>
<evidence type="ECO:0000256" key="2">
    <source>
        <dbReference type="ARBA" id="ARBA00023125"/>
    </source>
</evidence>
<reference evidence="5 6" key="1">
    <citation type="submission" date="2016-10" db="EMBL/GenBank/DDBJ databases">
        <authorList>
            <person name="de Groot N.N."/>
        </authorList>
    </citation>
    <scope>NUCLEOTIDE SEQUENCE [LARGE SCALE GENOMIC DNA]</scope>
    <source>
        <strain evidence="5 6">DSM 14045</strain>
    </source>
</reference>
<dbReference type="InterPro" id="IPR020449">
    <property type="entry name" value="Tscrpt_reg_AraC-type_HTH"/>
</dbReference>
<sequence length="309" mass="36749">MYTINYCGYNVHNPDYDTIYRPKGTGDYLLLLMDYPMYFYFKTEKSITNKRKHVNMDCSSSSFMANYTENCNPTLTEVLSKPNCCIIYTPNQMHYYKAKKEFSNSFIHFSCKKGIFEKYDIPLNTIFYPDNTLNLLQIIKKIQDEFINERVLKNEMCTALMNLLFVELKRSITPKNNIKLIANITDNEKIAPQNHNSEDNKYSSVYDSFASLRLRMLNQLDKKWTIDKLCECTNMGKSQFYIYYKKFFKVSPKEDLTKARIDYAKYLLKNNNMLIYEISEKCGFKNINHFNRIFKKYTSLTPKEYKKIC</sequence>
<dbReference type="PRINTS" id="PR00032">
    <property type="entry name" value="HTHARAC"/>
</dbReference>
<gene>
    <name evidence="5" type="ORF">SAMN02910414_00141</name>
</gene>
<dbReference type="Proteomes" id="UP000183918">
    <property type="component" value="Unassembled WGS sequence"/>
</dbReference>
<evidence type="ECO:0000256" key="1">
    <source>
        <dbReference type="ARBA" id="ARBA00023015"/>
    </source>
</evidence>
<dbReference type="RefSeq" id="WP_074715073.1">
    <property type="nucleotide sequence ID" value="NZ_FNPG01000004.1"/>
</dbReference>
<evidence type="ECO:0000313" key="6">
    <source>
        <dbReference type="Proteomes" id="UP000183918"/>
    </source>
</evidence>
<evidence type="ECO:0000256" key="3">
    <source>
        <dbReference type="ARBA" id="ARBA00023163"/>
    </source>
</evidence>
<proteinExistence type="predicted"/>
<dbReference type="Pfam" id="PF12833">
    <property type="entry name" value="HTH_18"/>
    <property type="match status" value="1"/>
</dbReference>
<dbReference type="PROSITE" id="PS00041">
    <property type="entry name" value="HTH_ARAC_FAMILY_1"/>
    <property type="match status" value="1"/>
</dbReference>
<keyword evidence="3" id="KW-0804">Transcription</keyword>
<organism evidence="5 6">
    <name type="scientific">Lachnobacterium bovis DSM 14045</name>
    <dbReference type="NCBI Taxonomy" id="1122142"/>
    <lineage>
        <taxon>Bacteria</taxon>
        <taxon>Bacillati</taxon>
        <taxon>Bacillota</taxon>
        <taxon>Clostridia</taxon>
        <taxon>Lachnospirales</taxon>
        <taxon>Lachnospiraceae</taxon>
        <taxon>Lachnobacterium</taxon>
    </lineage>
</organism>
<dbReference type="PROSITE" id="PS01124">
    <property type="entry name" value="HTH_ARAC_FAMILY_2"/>
    <property type="match status" value="1"/>
</dbReference>